<protein>
    <submittedName>
        <fullName evidence="1">Uncharacterized protein</fullName>
    </submittedName>
</protein>
<sequence>MSINKTVLMSSENHDGWKLEDLLAKVKQEVSEKINKIINDSSPQAQLVVRNNLAIIEHLGAAEALQRSSYIVLDAMRTNEGSAGTPRIGNKK</sequence>
<name>A0A150KS64_9BACI</name>
<proteinExistence type="predicted"/>
<evidence type="ECO:0000313" key="1">
    <source>
        <dbReference type="EMBL" id="KYD02650.1"/>
    </source>
</evidence>
<reference evidence="1 2" key="1">
    <citation type="submission" date="2016-01" db="EMBL/GenBank/DDBJ databases">
        <title>Genome Sequences of Twelve Sporeforming Bacillus Species Isolated from Foods.</title>
        <authorList>
            <person name="Berendsen E.M."/>
            <person name="Wells-Bennik M.H."/>
            <person name="Krawcyk A.O."/>
            <person name="De Jong A."/>
            <person name="Holsappel S."/>
            <person name="Eijlander R.T."/>
            <person name="Kuipers O.P."/>
        </authorList>
    </citation>
    <scope>NUCLEOTIDE SEQUENCE [LARGE SCALE GENOMIC DNA]</scope>
    <source>
        <strain evidence="1 2">B4102</strain>
    </source>
</reference>
<organism evidence="1 2">
    <name type="scientific">Heyndrickxia sporothermodurans</name>
    <dbReference type="NCBI Taxonomy" id="46224"/>
    <lineage>
        <taxon>Bacteria</taxon>
        <taxon>Bacillati</taxon>
        <taxon>Bacillota</taxon>
        <taxon>Bacilli</taxon>
        <taxon>Bacillales</taxon>
        <taxon>Bacillaceae</taxon>
        <taxon>Heyndrickxia</taxon>
    </lineage>
</organism>
<accession>A0A150KS64</accession>
<dbReference type="AlphaFoldDB" id="A0A150KS64"/>
<dbReference type="Proteomes" id="UP000075666">
    <property type="component" value="Unassembled WGS sequence"/>
</dbReference>
<dbReference type="RefSeq" id="WP_066232677.1">
    <property type="nucleotide sequence ID" value="NZ_LQYN01000071.1"/>
</dbReference>
<dbReference type="OrthoDB" id="2928494at2"/>
<evidence type="ECO:0000313" key="2">
    <source>
        <dbReference type="Proteomes" id="UP000075666"/>
    </source>
</evidence>
<comment type="caution">
    <text evidence="1">The sequence shown here is derived from an EMBL/GenBank/DDBJ whole genome shotgun (WGS) entry which is preliminary data.</text>
</comment>
<gene>
    <name evidence="1" type="ORF">B4102_0244</name>
</gene>
<dbReference type="EMBL" id="LQYN01000071">
    <property type="protein sequence ID" value="KYD02650.1"/>
    <property type="molecule type" value="Genomic_DNA"/>
</dbReference>
<keyword evidence="2" id="KW-1185">Reference proteome</keyword>
<dbReference type="STRING" id="46224.B4102_0244"/>
<dbReference type="PATRIC" id="fig|46224.3.peg.3606"/>